<keyword evidence="3" id="KW-1185">Reference proteome</keyword>
<dbReference type="InterPro" id="IPR002013">
    <property type="entry name" value="SAC_dom"/>
</dbReference>
<protein>
    <submittedName>
        <fullName evidence="2">Phosphatidylinositide phosphatase SAC1</fullName>
    </submittedName>
</protein>
<dbReference type="PANTHER" id="PTHR45662">
    <property type="entry name" value="PHOSPHATIDYLINOSITIDE PHOSPHATASE SAC1"/>
    <property type="match status" value="1"/>
</dbReference>
<proteinExistence type="predicted"/>
<dbReference type="GO" id="GO:0046856">
    <property type="term" value="P:phosphatidylinositol dephosphorylation"/>
    <property type="evidence" value="ECO:0007669"/>
    <property type="project" value="TreeGrafter"/>
</dbReference>
<dbReference type="EMBL" id="LSSL01000746">
    <property type="protein sequence ID" value="OLY83793.1"/>
    <property type="molecule type" value="Genomic_DNA"/>
</dbReference>
<dbReference type="GO" id="GO:0043812">
    <property type="term" value="F:phosphatidylinositol-4-phosphate phosphatase activity"/>
    <property type="evidence" value="ECO:0007669"/>
    <property type="project" value="TreeGrafter"/>
</dbReference>
<dbReference type="Pfam" id="PF02383">
    <property type="entry name" value="Syja_N"/>
    <property type="match status" value="1"/>
</dbReference>
<evidence type="ECO:0000313" key="3">
    <source>
        <dbReference type="Proteomes" id="UP000187455"/>
    </source>
</evidence>
<evidence type="ECO:0000259" key="1">
    <source>
        <dbReference type="PROSITE" id="PS50275"/>
    </source>
</evidence>
<reference evidence="2 3" key="1">
    <citation type="journal article" date="2016" name="Mol. Biol. Evol.">
        <title>Genome-Wide Survey of Gut Fungi (Harpellales) Reveals the First Horizontally Transferred Ubiquitin Gene from a Mosquito Host.</title>
        <authorList>
            <person name="Wang Y."/>
            <person name="White M.M."/>
            <person name="Kvist S."/>
            <person name="Moncalvo J.M."/>
        </authorList>
    </citation>
    <scope>NUCLEOTIDE SEQUENCE [LARGE SCALE GENOMIC DNA]</scope>
    <source>
        <strain evidence="2 3">ALG-7-W6</strain>
    </source>
</reference>
<dbReference type="PROSITE" id="PS50275">
    <property type="entry name" value="SAC"/>
    <property type="match status" value="1"/>
</dbReference>
<dbReference type="Proteomes" id="UP000187455">
    <property type="component" value="Unassembled WGS sequence"/>
</dbReference>
<gene>
    <name evidence="2" type="ORF">AYI68_g2056</name>
</gene>
<sequence>MSATSHPFNIGFNDDYILIKYSQNPSDSLVKIHSSGEVSSADDSSFKKHSSMPCQGIFGLYVISIIKAEEVGKIYGHSILKVISTKISLIGEHTSSDVELAKHDQHLLELLRTALLSKSYYFSYTMDITSSLQRQYSVDPNLPLYKKISPVIIPIINGYFASKELEIKNQPFTIRTRYFSRGVDEEGNVSNYAETEQIVEIGKFGNDVFKKYHGELLSYLQLRGSVPIKWAQVINGKYKPSLEINLNNSSNGFQKHMDKLTNDYQRSIMVNLVDKVKYEKPVGDAFAQLSRNLPEDGPVQYYHFDFHKECSKMRFDRVSLLIDKIRSLIDSYQSFEVNPFISDKPTKLQSGIIRTNCMDCLDRTNVVQSVVSSDWMIKEFRNMGILNADETFKNYERVTSALRIMWADNADYVSMAYSGTGALKTDFTRTGKRTKMGLLSDGYNSLERYYRNNFSDGCRQVSFSFIIYF</sequence>
<dbReference type="OrthoDB" id="405996at2759"/>
<organism evidence="2 3">
    <name type="scientific">Smittium mucronatum</name>
    <dbReference type="NCBI Taxonomy" id="133383"/>
    <lineage>
        <taxon>Eukaryota</taxon>
        <taxon>Fungi</taxon>
        <taxon>Fungi incertae sedis</taxon>
        <taxon>Zoopagomycota</taxon>
        <taxon>Kickxellomycotina</taxon>
        <taxon>Harpellomycetes</taxon>
        <taxon>Harpellales</taxon>
        <taxon>Legeriomycetaceae</taxon>
        <taxon>Smittium</taxon>
    </lineage>
</organism>
<dbReference type="PANTHER" id="PTHR45662:SF2">
    <property type="entry name" value="PHOSPHATIDYLINOSITOL-3-PHOSPHATASE SAC1"/>
    <property type="match status" value="1"/>
</dbReference>
<comment type="caution">
    <text evidence="2">The sequence shown here is derived from an EMBL/GenBank/DDBJ whole genome shotgun (WGS) entry which is preliminary data.</text>
</comment>
<accession>A0A1R0H3Y3</accession>
<evidence type="ECO:0000313" key="2">
    <source>
        <dbReference type="EMBL" id="OLY83793.1"/>
    </source>
</evidence>
<name>A0A1R0H3Y3_9FUNG</name>
<dbReference type="STRING" id="133383.A0A1R0H3Y3"/>
<feature type="domain" description="SAC" evidence="1">
    <location>
        <begin position="111"/>
        <end position="419"/>
    </location>
</feature>
<dbReference type="GO" id="GO:0005783">
    <property type="term" value="C:endoplasmic reticulum"/>
    <property type="evidence" value="ECO:0007669"/>
    <property type="project" value="TreeGrafter"/>
</dbReference>
<dbReference type="AlphaFoldDB" id="A0A1R0H3Y3"/>